<feature type="coiled-coil region" evidence="3">
    <location>
        <begin position="417"/>
        <end position="451"/>
    </location>
</feature>
<dbReference type="STRING" id="109895.A0A507DVD9"/>
<feature type="domain" description="Histidine kinase" evidence="5">
    <location>
        <begin position="603"/>
        <end position="833"/>
    </location>
</feature>
<evidence type="ECO:0000256" key="4">
    <source>
        <dbReference type="SAM" id="Phobius"/>
    </source>
</evidence>
<keyword evidence="4" id="KW-0472">Membrane</keyword>
<dbReference type="PANTHER" id="PTHR45339:SF5">
    <property type="entry name" value="HISTIDINE KINASE"/>
    <property type="match status" value="1"/>
</dbReference>
<evidence type="ECO:0000256" key="1">
    <source>
        <dbReference type="ARBA" id="ARBA00022553"/>
    </source>
</evidence>
<dbReference type="CDD" id="cd16922">
    <property type="entry name" value="HATPase_EvgS-ArcB-TorS-like"/>
    <property type="match status" value="1"/>
</dbReference>
<evidence type="ECO:0000313" key="8">
    <source>
        <dbReference type="Proteomes" id="UP000318582"/>
    </source>
</evidence>
<name>A0A507DVD9_9FUNG</name>
<keyword evidence="3" id="KW-0175">Coiled coil</keyword>
<dbReference type="InterPro" id="IPR036890">
    <property type="entry name" value="HATPase_C_sf"/>
</dbReference>
<dbReference type="SUPFAM" id="SSF55785">
    <property type="entry name" value="PYP-like sensor domain (PAS domain)"/>
    <property type="match status" value="1"/>
</dbReference>
<dbReference type="Pfam" id="PF00072">
    <property type="entry name" value="Response_reg"/>
    <property type="match status" value="1"/>
</dbReference>
<dbReference type="Gene3D" id="6.10.340.10">
    <property type="match status" value="1"/>
</dbReference>
<dbReference type="PROSITE" id="PS50109">
    <property type="entry name" value="HIS_KIN"/>
    <property type="match status" value="1"/>
</dbReference>
<organism evidence="7 8">
    <name type="scientific">Powellomyces hirtus</name>
    <dbReference type="NCBI Taxonomy" id="109895"/>
    <lineage>
        <taxon>Eukaryota</taxon>
        <taxon>Fungi</taxon>
        <taxon>Fungi incertae sedis</taxon>
        <taxon>Chytridiomycota</taxon>
        <taxon>Chytridiomycota incertae sedis</taxon>
        <taxon>Chytridiomycetes</taxon>
        <taxon>Spizellomycetales</taxon>
        <taxon>Powellomycetaceae</taxon>
        <taxon>Powellomyces</taxon>
    </lineage>
</organism>
<dbReference type="Gene3D" id="3.30.450.20">
    <property type="entry name" value="PAS domain"/>
    <property type="match status" value="2"/>
</dbReference>
<feature type="modified residue" description="4-aspartylphosphate" evidence="2">
    <location>
        <position position="1055"/>
    </location>
</feature>
<dbReference type="SMART" id="SM00388">
    <property type="entry name" value="HisKA"/>
    <property type="match status" value="1"/>
</dbReference>
<dbReference type="SUPFAM" id="SSF47384">
    <property type="entry name" value="Homodimeric domain of signal transducing histidine kinase"/>
    <property type="match status" value="1"/>
</dbReference>
<dbReference type="InterPro" id="IPR004358">
    <property type="entry name" value="Sig_transdc_His_kin-like_C"/>
</dbReference>
<dbReference type="InterPro" id="IPR001789">
    <property type="entry name" value="Sig_transdc_resp-reg_receiver"/>
</dbReference>
<dbReference type="Pfam" id="PF02518">
    <property type="entry name" value="HATPase_c"/>
    <property type="match status" value="1"/>
</dbReference>
<dbReference type="GO" id="GO:0000155">
    <property type="term" value="F:phosphorelay sensor kinase activity"/>
    <property type="evidence" value="ECO:0007669"/>
    <property type="project" value="InterPro"/>
</dbReference>
<dbReference type="EMBL" id="QEAQ01000098">
    <property type="protein sequence ID" value="TPX55729.1"/>
    <property type="molecule type" value="Genomic_DNA"/>
</dbReference>
<dbReference type="SUPFAM" id="SSF52172">
    <property type="entry name" value="CheY-like"/>
    <property type="match status" value="2"/>
</dbReference>
<dbReference type="InterPro" id="IPR003661">
    <property type="entry name" value="HisK_dim/P_dom"/>
</dbReference>
<reference evidence="7 8" key="1">
    <citation type="journal article" date="2019" name="Sci. Rep.">
        <title>Comparative genomics of chytrid fungi reveal insights into the obligate biotrophic and pathogenic lifestyle of Synchytrium endobioticum.</title>
        <authorList>
            <person name="van de Vossenberg B.T.L.H."/>
            <person name="Warris S."/>
            <person name="Nguyen H.D.T."/>
            <person name="van Gent-Pelzer M.P.E."/>
            <person name="Joly D.L."/>
            <person name="van de Geest H.C."/>
            <person name="Bonants P.J.M."/>
            <person name="Smith D.S."/>
            <person name="Levesque C.A."/>
            <person name="van der Lee T.A.J."/>
        </authorList>
    </citation>
    <scope>NUCLEOTIDE SEQUENCE [LARGE SCALE GENOMIC DNA]</scope>
    <source>
        <strain evidence="7 8">CBS 809.83</strain>
    </source>
</reference>
<evidence type="ECO:0000313" key="7">
    <source>
        <dbReference type="EMBL" id="TPX55729.1"/>
    </source>
</evidence>
<dbReference type="Pfam" id="PF00512">
    <property type="entry name" value="HisKA"/>
    <property type="match status" value="1"/>
</dbReference>
<proteinExistence type="predicted"/>
<keyword evidence="4" id="KW-1133">Transmembrane helix</keyword>
<dbReference type="Gene3D" id="1.10.287.130">
    <property type="match status" value="1"/>
</dbReference>
<evidence type="ECO:0000259" key="5">
    <source>
        <dbReference type="PROSITE" id="PS50109"/>
    </source>
</evidence>
<dbReference type="AlphaFoldDB" id="A0A507DVD9"/>
<dbReference type="CDD" id="cd00082">
    <property type="entry name" value="HisKA"/>
    <property type="match status" value="1"/>
</dbReference>
<dbReference type="SUPFAM" id="SSF55874">
    <property type="entry name" value="ATPase domain of HSP90 chaperone/DNA topoisomerase II/histidine kinase"/>
    <property type="match status" value="1"/>
</dbReference>
<dbReference type="SMART" id="SM00387">
    <property type="entry name" value="HATPase_c"/>
    <property type="match status" value="1"/>
</dbReference>
<dbReference type="InterPro" id="IPR035965">
    <property type="entry name" value="PAS-like_dom_sf"/>
</dbReference>
<evidence type="ECO:0000256" key="3">
    <source>
        <dbReference type="SAM" id="Coils"/>
    </source>
</evidence>
<dbReference type="InterPro" id="IPR011006">
    <property type="entry name" value="CheY-like_superfamily"/>
</dbReference>
<protein>
    <recommendedName>
        <fullName evidence="9">Histidine kinase</fullName>
    </recommendedName>
</protein>
<keyword evidence="4" id="KW-0812">Transmembrane</keyword>
<dbReference type="SMART" id="SM00448">
    <property type="entry name" value="REC"/>
    <property type="match status" value="1"/>
</dbReference>
<evidence type="ECO:0000256" key="2">
    <source>
        <dbReference type="PROSITE-ProRule" id="PRU00169"/>
    </source>
</evidence>
<dbReference type="CDD" id="cd17546">
    <property type="entry name" value="REC_hyHK_CKI1_RcsC-like"/>
    <property type="match status" value="1"/>
</dbReference>
<evidence type="ECO:0008006" key="9">
    <source>
        <dbReference type="Google" id="ProtNLM"/>
    </source>
</evidence>
<dbReference type="Gene3D" id="3.40.50.2300">
    <property type="match status" value="2"/>
</dbReference>
<feature type="domain" description="Response regulatory" evidence="6">
    <location>
        <begin position="999"/>
        <end position="1123"/>
    </location>
</feature>
<feature type="modified residue" description="4-aspartylphosphate" evidence="2">
    <location>
        <position position="904"/>
    </location>
</feature>
<dbReference type="InterPro" id="IPR036097">
    <property type="entry name" value="HisK_dim/P_sf"/>
</dbReference>
<keyword evidence="1 2" id="KW-0597">Phosphoprotein</keyword>
<dbReference type="InterPro" id="IPR003594">
    <property type="entry name" value="HATPase_dom"/>
</dbReference>
<dbReference type="InterPro" id="IPR005467">
    <property type="entry name" value="His_kinase_dom"/>
</dbReference>
<comment type="caution">
    <text evidence="7">The sequence shown here is derived from an EMBL/GenBank/DDBJ whole genome shotgun (WGS) entry which is preliminary data.</text>
</comment>
<keyword evidence="8" id="KW-1185">Reference proteome</keyword>
<evidence type="ECO:0000259" key="6">
    <source>
        <dbReference type="PROSITE" id="PS50110"/>
    </source>
</evidence>
<feature type="domain" description="Response regulatory" evidence="6">
    <location>
        <begin position="854"/>
        <end position="967"/>
    </location>
</feature>
<gene>
    <name evidence="7" type="ORF">PhCBS80983_g05101</name>
</gene>
<dbReference type="FunFam" id="3.30.565.10:FF:000010">
    <property type="entry name" value="Sensor histidine kinase RcsC"/>
    <property type="match status" value="1"/>
</dbReference>
<dbReference type="PROSITE" id="PS50110">
    <property type="entry name" value="RESPONSE_REGULATORY"/>
    <property type="match status" value="2"/>
</dbReference>
<accession>A0A507DVD9</accession>
<sequence>MEHRACIDPNELFIQATSQGGTISNSRAEVDVNLWVRILRMLDPRRSIKSRLSMALFCVSIIFLTTSALIVGTVVDRDLKGFSGRSLVQLATTAATQMHDDLYSRYRDLAIISTLPFVMDSATPASALQTILDRTANTYEFYSWIGIAYNNGTVKAATKGLLLGKQVQGRPWFIGCVNATPSQPPYIGDVHGAVLLQSALNLTEPLRLLDVALPLYDANNVQYGVIGAHMNVSLTQNIANNVLGYLKDKIQVDLFIVGGDVLQGPVNETGVGWIPSQPGSALDLATRGRTGYRDERWPSGEDYLTAYTRSPTDFEINIGFSILVRQKVSEAYATSHRLIVILTLVHIGFAVIFVGASYSVAHITTAPLVAISRAADNIRKRSAMPHIPVVNGNDEIALLSRSLSSLVSTLVEKEINLKGINEDLADKVDAVERAQAELRASEENFRQLADTTESAFFIVDFALEDDPYQDRPFIPNTHNSLERMAGESWTFTNSTLVKVFGVTPEELKEDHTAWFKAIDSADLERLHEEFATRRLRPLDVTFRINPGSLAKSGGQRHINLKSLPVKSSTQPDKVKRIIGVFQDVTRQMTAEMESSNKSSWVRQVGHEIRNPLSATFTMINLLLETQLTEEQVDLLQTIRMSNDTLLSLINSILDLAKLEAGEMSLETMPFNLVTQVEDVLDLMAPQAHNKKIRIGAFVNPAVDVWLKGDPLRLRQILINLCTNALKFTKTGSVHLDVNKNVAPKTEMDEEEGHRRVGLRFRLTDTGIGISQSNQNKLFKEFAQAEESTSRQYGGTGLGLSIVKRLVQMMNGDVGIESEVGKGSTFFFTVVFLAQTSAEIAEHPIKPIPQIGPRRVLSISAWSKMHEMVRHTVQLMGVTSTVECPDAALALNIIEQRSFDIAVMDVDVVTDPVGSKAFETISKKMPVAIITSREQRDSIRSKLVPGGVGAVTDPVKMQKLQNEINALLTSQTTVMPARSWSIRKLVDNDPLEKIDGETIKVMLVEDNLINQKAVGKLLTKLTTVAPLIAGDGQICLDMLSKMKTEGSALPDVIFMDVCMPVMDGLTATRIINEIYPSRERPVVIIMTANALHEDYMQCMQSGADGYLLKPASKEVLKKTMASWWAVARDRRSGKDSDHRSFTSLHLEDNEEEIVWDEGS</sequence>
<dbReference type="Proteomes" id="UP000318582">
    <property type="component" value="Unassembled WGS sequence"/>
</dbReference>
<dbReference type="PANTHER" id="PTHR45339">
    <property type="entry name" value="HYBRID SIGNAL TRANSDUCTION HISTIDINE KINASE J"/>
    <property type="match status" value="1"/>
</dbReference>
<dbReference type="PRINTS" id="PR00344">
    <property type="entry name" value="BCTRLSENSOR"/>
</dbReference>
<dbReference type="Gene3D" id="3.30.565.10">
    <property type="entry name" value="Histidine kinase-like ATPase, C-terminal domain"/>
    <property type="match status" value="1"/>
</dbReference>
<feature type="transmembrane region" description="Helical" evidence="4">
    <location>
        <begin position="52"/>
        <end position="75"/>
    </location>
</feature>